<reference evidence="7" key="1">
    <citation type="journal article" date="2019" name="Int. J. Syst. Evol. Microbiol.">
        <title>The Global Catalogue of Microorganisms (GCM) 10K type strain sequencing project: providing services to taxonomists for standard genome sequencing and annotation.</title>
        <authorList>
            <consortium name="The Broad Institute Genomics Platform"/>
            <consortium name="The Broad Institute Genome Sequencing Center for Infectious Disease"/>
            <person name="Wu L."/>
            <person name="Ma J."/>
        </authorList>
    </citation>
    <scope>NUCLEOTIDE SEQUENCE [LARGE SCALE GENOMIC DNA]</scope>
    <source>
        <strain evidence="7">CGMCC 4.1434</strain>
    </source>
</reference>
<dbReference type="SUPFAM" id="SSF51735">
    <property type="entry name" value="NAD(P)-binding Rossmann-fold domains"/>
    <property type="match status" value="1"/>
</dbReference>
<dbReference type="Gene3D" id="1.10.1040.10">
    <property type="entry name" value="N-(1-d-carboxylethyl)-l-norvaline Dehydrogenase, domain 2"/>
    <property type="match status" value="1"/>
</dbReference>
<dbReference type="SUPFAM" id="SSF48179">
    <property type="entry name" value="6-phosphogluconate dehydrogenase C-terminal domain-like"/>
    <property type="match status" value="1"/>
</dbReference>
<dbReference type="InterPro" id="IPR006176">
    <property type="entry name" value="3-OHacyl-CoA_DH_NAD-bd"/>
</dbReference>
<evidence type="ECO:0000259" key="5">
    <source>
        <dbReference type="Pfam" id="PF02737"/>
    </source>
</evidence>
<feature type="domain" description="3-hydroxyacyl-CoA dehydrogenase C-terminal" evidence="4">
    <location>
        <begin position="189"/>
        <end position="287"/>
    </location>
</feature>
<proteinExistence type="inferred from homology"/>
<dbReference type="EC" id="1.1.1.35" evidence="6"/>
<dbReference type="InterPro" id="IPR013328">
    <property type="entry name" value="6PGD_dom2"/>
</dbReference>
<dbReference type="InterPro" id="IPR036291">
    <property type="entry name" value="NAD(P)-bd_dom_sf"/>
</dbReference>
<dbReference type="InterPro" id="IPR008927">
    <property type="entry name" value="6-PGluconate_DH-like_C_sf"/>
</dbReference>
<dbReference type="GO" id="GO:0003857">
    <property type="term" value="F:(3S)-3-hydroxyacyl-CoA dehydrogenase (NAD+) activity"/>
    <property type="evidence" value="ECO:0007669"/>
    <property type="project" value="UniProtKB-EC"/>
</dbReference>
<evidence type="ECO:0000259" key="4">
    <source>
        <dbReference type="Pfam" id="PF00725"/>
    </source>
</evidence>
<sequence length="322" mass="36536">MIKKIAVLGAGTMGQSIAENFAIYGYDVNLYDVDENRLRNVENEIKTDLELLAEEGYLDCSVITEAMNNIHYCSDIKKAAVDRDFITESIPEVLELKQETFKLLDDICPEQTIFTSNTSSLALNDMMALVSENRKKRMMITHYYNPAHIMPIVELSYFGNMPEEVYQEVESLFKSIKKQYIKVLKDVPGLVANRIQQGIAREVFSIIEQGIAEPQDVDKALMFGPAFRYATTGQLEVADMGGLDIWSVVGDNLLKVIDNRTEANPLLKEKVKEGKLGVKSGEGFFKYKPETLVQTRNDFNKRLIHQLKVSQNYIKKEPLSTQ</sequence>
<organism evidence="6 7">
    <name type="scientific">Sporosarcina soli</name>
    <dbReference type="NCBI Taxonomy" id="334736"/>
    <lineage>
        <taxon>Bacteria</taxon>
        <taxon>Bacillati</taxon>
        <taxon>Bacillota</taxon>
        <taxon>Bacilli</taxon>
        <taxon>Bacillales</taxon>
        <taxon>Caryophanaceae</taxon>
        <taxon>Sporosarcina</taxon>
    </lineage>
</organism>
<comment type="caution">
    <text evidence="6">The sequence shown here is derived from an EMBL/GenBank/DDBJ whole genome shotgun (WGS) entry which is preliminary data.</text>
</comment>
<protein>
    <submittedName>
        <fullName evidence="6">3-hydroxyacyl-CoA dehydrogenase family protein</fullName>
        <ecNumber evidence="6">1.1.1.35</ecNumber>
    </submittedName>
</protein>
<dbReference type="Pfam" id="PF00725">
    <property type="entry name" value="3HCDH"/>
    <property type="match status" value="1"/>
</dbReference>
<evidence type="ECO:0000313" key="7">
    <source>
        <dbReference type="Proteomes" id="UP001596109"/>
    </source>
</evidence>
<dbReference type="Pfam" id="PF02737">
    <property type="entry name" value="3HCDH_N"/>
    <property type="match status" value="1"/>
</dbReference>
<evidence type="ECO:0000256" key="1">
    <source>
        <dbReference type="ARBA" id="ARBA00005086"/>
    </source>
</evidence>
<dbReference type="EMBL" id="JBHSNO010000005">
    <property type="protein sequence ID" value="MFC5588110.1"/>
    <property type="molecule type" value="Genomic_DNA"/>
</dbReference>
<gene>
    <name evidence="6" type="ORF">ACFPRA_04405</name>
</gene>
<dbReference type="PIRSF" id="PIRSF000105">
    <property type="entry name" value="HCDH"/>
    <property type="match status" value="1"/>
</dbReference>
<evidence type="ECO:0000313" key="6">
    <source>
        <dbReference type="EMBL" id="MFC5588110.1"/>
    </source>
</evidence>
<comment type="similarity">
    <text evidence="2">Belongs to the 3-hydroxyacyl-CoA dehydrogenase family.</text>
</comment>
<evidence type="ECO:0000256" key="2">
    <source>
        <dbReference type="ARBA" id="ARBA00009463"/>
    </source>
</evidence>
<evidence type="ECO:0000256" key="3">
    <source>
        <dbReference type="ARBA" id="ARBA00023002"/>
    </source>
</evidence>
<accession>A0ABW0TI81</accession>
<dbReference type="PANTHER" id="PTHR48075:SF5">
    <property type="entry name" value="3-HYDROXYBUTYRYL-COA DEHYDROGENASE"/>
    <property type="match status" value="1"/>
</dbReference>
<dbReference type="Proteomes" id="UP001596109">
    <property type="component" value="Unassembled WGS sequence"/>
</dbReference>
<keyword evidence="3 6" id="KW-0560">Oxidoreductase</keyword>
<feature type="domain" description="3-hydroxyacyl-CoA dehydrogenase NAD binding" evidence="5">
    <location>
        <begin position="4"/>
        <end position="186"/>
    </location>
</feature>
<comment type="pathway">
    <text evidence="1">Lipid metabolism; butanoate metabolism.</text>
</comment>
<name>A0ABW0TI81_9BACL</name>
<dbReference type="RefSeq" id="WP_381431129.1">
    <property type="nucleotide sequence ID" value="NZ_JBHSNO010000005.1"/>
</dbReference>
<dbReference type="Gene3D" id="3.40.50.720">
    <property type="entry name" value="NAD(P)-binding Rossmann-like Domain"/>
    <property type="match status" value="1"/>
</dbReference>
<dbReference type="InterPro" id="IPR006108">
    <property type="entry name" value="3HC_DH_C"/>
</dbReference>
<dbReference type="InterPro" id="IPR022694">
    <property type="entry name" value="3-OHacyl-CoA_DH"/>
</dbReference>
<dbReference type="PANTHER" id="PTHR48075">
    <property type="entry name" value="3-HYDROXYACYL-COA DEHYDROGENASE FAMILY PROTEIN"/>
    <property type="match status" value="1"/>
</dbReference>
<keyword evidence="7" id="KW-1185">Reference proteome</keyword>